<dbReference type="RefSeq" id="YP_001029354.1">
    <property type="nucleotide sequence ID" value="NC_008857.1"/>
</dbReference>
<evidence type="ECO:0000313" key="1">
    <source>
        <dbReference type="EMBL" id="BAF45482.1"/>
    </source>
</evidence>
<proteinExistence type="predicted"/>
<evidence type="ECO:0000313" key="2">
    <source>
        <dbReference type="Proteomes" id="UP000203987"/>
    </source>
</evidence>
<name>A2PZR0_9VIRU</name>
<dbReference type="KEGG" id="vg:5179542"/>
<dbReference type="GeneID" id="5179542"/>
<dbReference type="Proteomes" id="UP000203987">
    <property type="component" value="Genome"/>
</dbReference>
<dbReference type="EMBL" id="AB289924">
    <property type="protein sequence ID" value="BAF45482.1"/>
    <property type="molecule type" value="Genomic_DNA"/>
</dbReference>
<reference evidence="1 2" key="1">
    <citation type="journal article" date="2007" name="J. Virol.">
        <title>Genomic and morphological features of a banchine polydnavirus: comparison with bracoviruses and ichnoviruses.</title>
        <authorList>
            <person name="Lapointe R."/>
            <person name="Tanaka K."/>
            <person name="Barney W.E."/>
            <person name="Whitfield J.B."/>
            <person name="Banks J.C."/>
            <person name="Beliveau C."/>
            <person name="Stoltz D."/>
            <person name="Webb B.A."/>
            <person name="Cusson M."/>
        </authorList>
    </citation>
    <scope>NUCLEOTIDE SEQUENCE [LARGE SCALE GENOMIC DNA]</scope>
</reference>
<protein>
    <submittedName>
        <fullName evidence="1">GfV-B12-ORF1</fullName>
    </submittedName>
</protein>
<sequence length="77" mass="9065">MSRDPNEREWAEMILLAKKIGECKEYLSDYKFRAVLKPKTRQRLVIVQMNKAELIGKLKMLARNFTKVPSGVMNVYF</sequence>
<dbReference type="SMR" id="A2PZR0"/>
<organism evidence="1 2">
    <name type="scientific">Ichnoviriform fumiferanae</name>
    <dbReference type="NCBI Taxonomy" id="419435"/>
    <lineage>
        <taxon>Viruses</taxon>
        <taxon>Viruses incertae sedis</taxon>
        <taxon>Polydnaviriformidae</taxon>
        <taxon>Ichnoviriform</taxon>
    </lineage>
</organism>
<accession>A2PZR0</accession>